<evidence type="ECO:0000259" key="1">
    <source>
        <dbReference type="Pfam" id="PF20097"/>
    </source>
</evidence>
<evidence type="ECO:0000313" key="2">
    <source>
        <dbReference type="EMBL" id="NBH60730.1"/>
    </source>
</evidence>
<proteinExistence type="predicted"/>
<accession>A0A845QFU1</accession>
<comment type="caution">
    <text evidence="2">The sequence shown here is derived from an EMBL/GenBank/DDBJ whole genome shotgun (WGS) entry which is preliminary data.</text>
</comment>
<dbReference type="EMBL" id="QXWK01000004">
    <property type="protein sequence ID" value="NBH60730.1"/>
    <property type="molecule type" value="Genomic_DNA"/>
</dbReference>
<dbReference type="AlphaFoldDB" id="A0A845QFU1"/>
<evidence type="ECO:0000313" key="3">
    <source>
        <dbReference type="Proteomes" id="UP000446866"/>
    </source>
</evidence>
<reference evidence="2 3" key="1">
    <citation type="submission" date="2018-08" db="EMBL/GenBank/DDBJ databases">
        <title>Murine metabolic-syndrome-specific gut microbial biobank.</title>
        <authorList>
            <person name="Liu C."/>
        </authorList>
    </citation>
    <scope>NUCLEOTIDE SEQUENCE [LARGE SCALE GENOMIC DNA]</scope>
    <source>
        <strain evidence="2 3">28</strain>
    </source>
</reference>
<dbReference type="RefSeq" id="WP_160201027.1">
    <property type="nucleotide sequence ID" value="NZ_QXWK01000004.1"/>
</dbReference>
<sequence length="70" mass="8081">MQCPFCKNTMTSGKLMGLRRLAWSEQGKRRWALYEKEGEVTLATGIDVAKIEAFRCKQCRKVIIDVDSER</sequence>
<gene>
    <name evidence="2" type="ORF">D0435_03450</name>
</gene>
<protein>
    <recommendedName>
        <fullName evidence="1">DUF6487 domain-containing protein</fullName>
    </recommendedName>
</protein>
<dbReference type="Proteomes" id="UP000446866">
    <property type="component" value="Unassembled WGS sequence"/>
</dbReference>
<organism evidence="2 3">
    <name type="scientific">Anaerotruncus colihominis</name>
    <dbReference type="NCBI Taxonomy" id="169435"/>
    <lineage>
        <taxon>Bacteria</taxon>
        <taxon>Bacillati</taxon>
        <taxon>Bacillota</taxon>
        <taxon>Clostridia</taxon>
        <taxon>Eubacteriales</taxon>
        <taxon>Oscillospiraceae</taxon>
        <taxon>Anaerotruncus</taxon>
    </lineage>
</organism>
<keyword evidence="3" id="KW-1185">Reference proteome</keyword>
<dbReference type="InterPro" id="IPR045504">
    <property type="entry name" value="DUF6487"/>
</dbReference>
<dbReference type="Pfam" id="PF20097">
    <property type="entry name" value="DUF6487"/>
    <property type="match status" value="1"/>
</dbReference>
<feature type="domain" description="DUF6487" evidence="1">
    <location>
        <begin position="3"/>
        <end position="67"/>
    </location>
</feature>
<name>A0A845QFU1_9FIRM</name>